<keyword evidence="3" id="KW-1185">Reference proteome</keyword>
<protein>
    <submittedName>
        <fullName evidence="2">Uncharacterized protein</fullName>
    </submittedName>
</protein>
<gene>
    <name evidence="2" type="ORF">NDU88_007673</name>
</gene>
<dbReference type="AlphaFoldDB" id="A0AAV7P1H1"/>
<comment type="caution">
    <text evidence="2">The sequence shown here is derived from an EMBL/GenBank/DDBJ whole genome shotgun (WGS) entry which is preliminary data.</text>
</comment>
<sequence length="80" mass="8372">MGLTGATAQNRRWPGAGNTPPSASSTPPFGGGNGIGDKRPHHQRSTADGYPHLPALPTSEEAPSETAEVPWKTEERGPSR</sequence>
<dbReference type="Proteomes" id="UP001066276">
    <property type="component" value="Chromosome 8"/>
</dbReference>
<feature type="region of interest" description="Disordered" evidence="1">
    <location>
        <begin position="1"/>
        <end position="80"/>
    </location>
</feature>
<dbReference type="EMBL" id="JANPWB010000012">
    <property type="protein sequence ID" value="KAJ1119488.1"/>
    <property type="molecule type" value="Genomic_DNA"/>
</dbReference>
<evidence type="ECO:0000313" key="3">
    <source>
        <dbReference type="Proteomes" id="UP001066276"/>
    </source>
</evidence>
<feature type="compositionally biased region" description="Polar residues" evidence="1">
    <location>
        <begin position="1"/>
        <end position="10"/>
    </location>
</feature>
<feature type="compositionally biased region" description="Basic and acidic residues" evidence="1">
    <location>
        <begin position="71"/>
        <end position="80"/>
    </location>
</feature>
<evidence type="ECO:0000313" key="2">
    <source>
        <dbReference type="EMBL" id="KAJ1119488.1"/>
    </source>
</evidence>
<name>A0AAV7P1H1_PLEWA</name>
<proteinExistence type="predicted"/>
<accession>A0AAV7P1H1</accession>
<reference evidence="2" key="1">
    <citation type="journal article" date="2022" name="bioRxiv">
        <title>Sequencing and chromosome-scale assembly of the giantPleurodeles waltlgenome.</title>
        <authorList>
            <person name="Brown T."/>
            <person name="Elewa A."/>
            <person name="Iarovenko S."/>
            <person name="Subramanian E."/>
            <person name="Araus A.J."/>
            <person name="Petzold A."/>
            <person name="Susuki M."/>
            <person name="Suzuki K.-i.T."/>
            <person name="Hayashi T."/>
            <person name="Toyoda A."/>
            <person name="Oliveira C."/>
            <person name="Osipova E."/>
            <person name="Leigh N.D."/>
            <person name="Simon A."/>
            <person name="Yun M.H."/>
        </authorList>
    </citation>
    <scope>NUCLEOTIDE SEQUENCE</scope>
    <source>
        <strain evidence="2">20211129_DDA</strain>
        <tissue evidence="2">Liver</tissue>
    </source>
</reference>
<evidence type="ECO:0000256" key="1">
    <source>
        <dbReference type="SAM" id="MobiDB-lite"/>
    </source>
</evidence>
<organism evidence="2 3">
    <name type="scientific">Pleurodeles waltl</name>
    <name type="common">Iberian ribbed newt</name>
    <dbReference type="NCBI Taxonomy" id="8319"/>
    <lineage>
        <taxon>Eukaryota</taxon>
        <taxon>Metazoa</taxon>
        <taxon>Chordata</taxon>
        <taxon>Craniata</taxon>
        <taxon>Vertebrata</taxon>
        <taxon>Euteleostomi</taxon>
        <taxon>Amphibia</taxon>
        <taxon>Batrachia</taxon>
        <taxon>Caudata</taxon>
        <taxon>Salamandroidea</taxon>
        <taxon>Salamandridae</taxon>
        <taxon>Pleurodelinae</taxon>
        <taxon>Pleurodeles</taxon>
    </lineage>
</organism>